<evidence type="ECO:0000313" key="1">
    <source>
        <dbReference type="EMBL" id="SHE69530.1"/>
    </source>
</evidence>
<dbReference type="EMBL" id="FQTV01000002">
    <property type="protein sequence ID" value="SHE69530.1"/>
    <property type="molecule type" value="Genomic_DNA"/>
</dbReference>
<proteinExistence type="predicted"/>
<evidence type="ECO:0000313" key="2">
    <source>
        <dbReference type="Proteomes" id="UP000184509"/>
    </source>
</evidence>
<dbReference type="STRING" id="1297750.SAMN05444405_102310"/>
<dbReference type="RefSeq" id="WP_073399146.1">
    <property type="nucleotide sequence ID" value="NZ_FQTV01000002.1"/>
</dbReference>
<dbReference type="Proteomes" id="UP000184509">
    <property type="component" value="Unassembled WGS sequence"/>
</dbReference>
<keyword evidence="2" id="KW-1185">Reference proteome</keyword>
<accession>A0A1M4VKX7</accession>
<dbReference type="OrthoDB" id="1082219at2"/>
<reference evidence="1 2" key="1">
    <citation type="submission" date="2016-11" db="EMBL/GenBank/DDBJ databases">
        <authorList>
            <person name="Jaros S."/>
            <person name="Januszkiewicz K."/>
            <person name="Wedrychowicz H."/>
        </authorList>
    </citation>
    <scope>NUCLEOTIDE SEQUENCE [LARGE SCALE GENOMIC DNA]</scope>
    <source>
        <strain evidence="1 2">DSM 26991</strain>
    </source>
</reference>
<organism evidence="1 2">
    <name type="scientific">Bacteroides luti</name>
    <dbReference type="NCBI Taxonomy" id="1297750"/>
    <lineage>
        <taxon>Bacteria</taxon>
        <taxon>Pseudomonadati</taxon>
        <taxon>Bacteroidota</taxon>
        <taxon>Bacteroidia</taxon>
        <taxon>Bacteroidales</taxon>
        <taxon>Bacteroidaceae</taxon>
        <taxon>Bacteroides</taxon>
    </lineage>
</organism>
<protein>
    <submittedName>
        <fullName evidence="1">Uncharacterized protein</fullName>
    </submittedName>
</protein>
<dbReference type="AlphaFoldDB" id="A0A1M4VKX7"/>
<name>A0A1M4VKX7_9BACE</name>
<gene>
    <name evidence="1" type="ORF">SAMN05444405_102310</name>
</gene>
<sequence length="95" mass="10872">MQFELFELKNLLSDAAEIASVKILVELGHLPATLSKREAYRKYGEGVVKRWISEGLIKVRKDGNSTSKCRLNRMELETLSKANNRLTYKSTAERQ</sequence>